<dbReference type="Proteomes" id="UP000265663">
    <property type="component" value="Unassembled WGS sequence"/>
</dbReference>
<keyword evidence="2" id="KW-1185">Reference proteome</keyword>
<accession>A0A3M7M092</accession>
<dbReference type="InterPro" id="IPR036291">
    <property type="entry name" value="NAD(P)-bd_dom_sf"/>
</dbReference>
<evidence type="ECO:0000313" key="2">
    <source>
        <dbReference type="Proteomes" id="UP000265663"/>
    </source>
</evidence>
<proteinExistence type="predicted"/>
<dbReference type="AlphaFoldDB" id="A0A3M7M092"/>
<gene>
    <name evidence="1" type="ORF">GMOD_00003910</name>
</gene>
<dbReference type="OrthoDB" id="2735536at2759"/>
<name>A0A3M7M092_9PLEO</name>
<dbReference type="SUPFAM" id="SSF51735">
    <property type="entry name" value="NAD(P)-binding Rossmann-fold domains"/>
    <property type="match status" value="1"/>
</dbReference>
<sequence length="182" mass="20386">MTQCMDYLAHLQATAQLSFSIAQVIPGTVIGPSEFCNTSSQALAHMDRQTKALLFDDVSPRYAFGFVHVQDCARIHIEALDREKSEGENLPKWFIAAGTVEEGVDAPMMWNAAADMIEKEFEEEVSTGLFKVGRTKVPINAPFRADSHMTEKTLLGGEKIRGLEESVREVAHWYVELKRQEP</sequence>
<dbReference type="EMBL" id="KE747814">
    <property type="protein sequence ID" value="RMZ67862.1"/>
    <property type="molecule type" value="Genomic_DNA"/>
</dbReference>
<dbReference type="Gene3D" id="3.40.50.720">
    <property type="entry name" value="NAD(P)-binding Rossmann-like Domain"/>
    <property type="match status" value="1"/>
</dbReference>
<protein>
    <submittedName>
        <fullName evidence="1">Cinnamoyl-reductase</fullName>
    </submittedName>
</protein>
<organism evidence="1 2">
    <name type="scientific">Pyrenophora seminiperda CCB06</name>
    <dbReference type="NCBI Taxonomy" id="1302712"/>
    <lineage>
        <taxon>Eukaryota</taxon>
        <taxon>Fungi</taxon>
        <taxon>Dikarya</taxon>
        <taxon>Ascomycota</taxon>
        <taxon>Pezizomycotina</taxon>
        <taxon>Dothideomycetes</taxon>
        <taxon>Pleosporomycetidae</taxon>
        <taxon>Pleosporales</taxon>
        <taxon>Pleosporineae</taxon>
        <taxon>Pleosporaceae</taxon>
        <taxon>Pyrenophora</taxon>
    </lineage>
</organism>
<reference evidence="1 2" key="1">
    <citation type="journal article" date="2014" name="PLoS ONE">
        <title>De novo Genome Assembly of the Fungal Plant Pathogen Pyrenophora semeniperda.</title>
        <authorList>
            <person name="Soliai M.M."/>
            <person name="Meyer S.E."/>
            <person name="Udall J.A."/>
            <person name="Elzinga D.E."/>
            <person name="Hermansen R.A."/>
            <person name="Bodily P.M."/>
            <person name="Hart A.A."/>
            <person name="Coleman C.E."/>
        </authorList>
    </citation>
    <scope>NUCLEOTIDE SEQUENCE [LARGE SCALE GENOMIC DNA]</scope>
    <source>
        <strain evidence="1 2">CCB06</strain>
        <tissue evidence="1">Mycelium</tissue>
    </source>
</reference>
<evidence type="ECO:0000313" key="1">
    <source>
        <dbReference type="EMBL" id="RMZ67862.1"/>
    </source>
</evidence>